<dbReference type="Gene3D" id="3.40.430.10">
    <property type="entry name" value="Dihydrofolate Reductase, subunit A"/>
    <property type="match status" value="1"/>
</dbReference>
<dbReference type="Pfam" id="PF01872">
    <property type="entry name" value="RibD_C"/>
    <property type="match status" value="1"/>
</dbReference>
<dbReference type="RefSeq" id="WP_272747482.1">
    <property type="nucleotide sequence ID" value="NZ_JAQQKX010000004.1"/>
</dbReference>
<feature type="domain" description="Bacterial bifunctional deaminase-reductase C-terminal" evidence="1">
    <location>
        <begin position="5"/>
        <end position="174"/>
    </location>
</feature>
<dbReference type="PANTHER" id="PTHR38011:SF11">
    <property type="entry name" value="2,5-DIAMINO-6-RIBOSYLAMINO-4(3H)-PYRIMIDINONE 5'-PHOSPHATE REDUCTASE"/>
    <property type="match status" value="1"/>
</dbReference>
<organism evidence="2 3">
    <name type="scientific">Asticcacaulis aquaticus</name>
    <dbReference type="NCBI Taxonomy" id="2984212"/>
    <lineage>
        <taxon>Bacteria</taxon>
        <taxon>Pseudomonadati</taxon>
        <taxon>Pseudomonadota</taxon>
        <taxon>Alphaproteobacteria</taxon>
        <taxon>Caulobacterales</taxon>
        <taxon>Caulobacteraceae</taxon>
        <taxon>Asticcacaulis</taxon>
    </lineage>
</organism>
<proteinExistence type="predicted"/>
<accession>A0ABT5HT31</accession>
<evidence type="ECO:0000259" key="1">
    <source>
        <dbReference type="Pfam" id="PF01872"/>
    </source>
</evidence>
<keyword evidence="3" id="KW-1185">Reference proteome</keyword>
<comment type="caution">
    <text evidence="2">The sequence shown here is derived from an EMBL/GenBank/DDBJ whole genome shotgun (WGS) entry which is preliminary data.</text>
</comment>
<evidence type="ECO:0000313" key="2">
    <source>
        <dbReference type="EMBL" id="MDC7683000.1"/>
    </source>
</evidence>
<dbReference type="InterPro" id="IPR050765">
    <property type="entry name" value="Riboflavin_Biosynth_HTPR"/>
</dbReference>
<name>A0ABT5HT31_9CAUL</name>
<evidence type="ECO:0000313" key="3">
    <source>
        <dbReference type="Proteomes" id="UP001214854"/>
    </source>
</evidence>
<protein>
    <submittedName>
        <fullName evidence="2">Dihydrofolate reductase family protein</fullName>
    </submittedName>
</protein>
<dbReference type="EMBL" id="JAQQKX010000004">
    <property type="protein sequence ID" value="MDC7683000.1"/>
    <property type="molecule type" value="Genomic_DNA"/>
</dbReference>
<gene>
    <name evidence="2" type="ORF">PQU92_06915</name>
</gene>
<dbReference type="InterPro" id="IPR024072">
    <property type="entry name" value="DHFR-like_dom_sf"/>
</dbReference>
<sequence>MAKFVLAMNVSIDGYVDDIGGNFVMPSPSETHFDVWTQAVEGYAGSLYGRKMYEVMRYWDEDRPEWDAARQRFAVAWRRLPKWVVSHTLQAAGPNATLISGDIEAQIRALKAQTDGTISVTGPQLAGLATQLGLIDEYHLHVRPFVLGGGKPFFHDARPPLRLVSTTQIDDDTVCLVYAPKP</sequence>
<dbReference type="InterPro" id="IPR002734">
    <property type="entry name" value="RibDG_C"/>
</dbReference>
<dbReference type="SUPFAM" id="SSF53597">
    <property type="entry name" value="Dihydrofolate reductase-like"/>
    <property type="match status" value="1"/>
</dbReference>
<dbReference type="PANTHER" id="PTHR38011">
    <property type="entry name" value="DIHYDROFOLATE REDUCTASE FAMILY PROTEIN (AFU_ORTHOLOGUE AFUA_8G06820)"/>
    <property type="match status" value="1"/>
</dbReference>
<reference evidence="2 3" key="1">
    <citation type="submission" date="2023-01" db="EMBL/GenBank/DDBJ databases">
        <title>Novel species of the genus Asticcacaulis isolated from rivers.</title>
        <authorList>
            <person name="Lu H."/>
        </authorList>
    </citation>
    <scope>NUCLEOTIDE SEQUENCE [LARGE SCALE GENOMIC DNA]</scope>
    <source>
        <strain evidence="2 3">BYS171W</strain>
    </source>
</reference>
<dbReference type="Proteomes" id="UP001214854">
    <property type="component" value="Unassembled WGS sequence"/>
</dbReference>